<name>A0AAQ4DZ02_AMBAM</name>
<organism evidence="2 3">
    <name type="scientific">Amblyomma americanum</name>
    <name type="common">Lone star tick</name>
    <dbReference type="NCBI Taxonomy" id="6943"/>
    <lineage>
        <taxon>Eukaryota</taxon>
        <taxon>Metazoa</taxon>
        <taxon>Ecdysozoa</taxon>
        <taxon>Arthropoda</taxon>
        <taxon>Chelicerata</taxon>
        <taxon>Arachnida</taxon>
        <taxon>Acari</taxon>
        <taxon>Parasitiformes</taxon>
        <taxon>Ixodida</taxon>
        <taxon>Ixodoidea</taxon>
        <taxon>Ixodidae</taxon>
        <taxon>Amblyomminae</taxon>
        <taxon>Amblyomma</taxon>
    </lineage>
</organism>
<evidence type="ECO:0000313" key="3">
    <source>
        <dbReference type="Proteomes" id="UP001321473"/>
    </source>
</evidence>
<reference evidence="2 3" key="1">
    <citation type="journal article" date="2023" name="Arcadia Sci">
        <title>De novo assembly of a long-read Amblyomma americanum tick genome.</title>
        <authorList>
            <person name="Chou S."/>
            <person name="Poskanzer K.E."/>
            <person name="Rollins M."/>
            <person name="Thuy-Boun P.S."/>
        </authorList>
    </citation>
    <scope>NUCLEOTIDE SEQUENCE [LARGE SCALE GENOMIC DNA]</scope>
    <source>
        <strain evidence="2">F_SG_1</strain>
        <tissue evidence="2">Salivary glands</tissue>
    </source>
</reference>
<evidence type="ECO:0000313" key="2">
    <source>
        <dbReference type="EMBL" id="KAK8767692.1"/>
    </source>
</evidence>
<gene>
    <name evidence="2" type="ORF">V5799_005526</name>
</gene>
<dbReference type="Proteomes" id="UP001321473">
    <property type="component" value="Unassembled WGS sequence"/>
</dbReference>
<accession>A0AAQ4DZ02</accession>
<dbReference type="EMBL" id="JARKHS020025148">
    <property type="protein sequence ID" value="KAK8767692.1"/>
    <property type="molecule type" value="Genomic_DNA"/>
</dbReference>
<evidence type="ECO:0000256" key="1">
    <source>
        <dbReference type="SAM" id="MobiDB-lite"/>
    </source>
</evidence>
<sequence length="157" mass="17375">MTVTVQGESNSSVHTPKIEKGRVENAYKRVTAPTAPTAAHTWFADFSNRPRRMKVLVLLLVAAVAVSDGYGSSLYPRANDGHDGSTEEYWKQPVGWILEQLGRWLQQSAQPQPAFYSADDSAIGPQDFTTEHIRKIAQLLNKVADAAEKGEKVDMFD</sequence>
<keyword evidence="3" id="KW-1185">Reference proteome</keyword>
<comment type="caution">
    <text evidence="2">The sequence shown here is derived from an EMBL/GenBank/DDBJ whole genome shotgun (WGS) entry which is preliminary data.</text>
</comment>
<protein>
    <submittedName>
        <fullName evidence="2">Uncharacterized protein</fullName>
    </submittedName>
</protein>
<proteinExistence type="predicted"/>
<feature type="region of interest" description="Disordered" evidence="1">
    <location>
        <begin position="1"/>
        <end position="24"/>
    </location>
</feature>
<feature type="compositionally biased region" description="Polar residues" evidence="1">
    <location>
        <begin position="1"/>
        <end position="14"/>
    </location>
</feature>
<dbReference type="AlphaFoldDB" id="A0AAQ4DZ02"/>